<evidence type="ECO:0000313" key="1">
    <source>
        <dbReference type="EMBL" id="PQM31581.1"/>
    </source>
</evidence>
<reference evidence="1 2" key="1">
    <citation type="journal article" date="2015" name="MBio">
        <title>Genome sequence of the Drosophila melanogaster male-killing Spiroplasma strain MSRO endosymbiont.</title>
        <authorList>
            <person name="Paredes J.C."/>
            <person name="Herren J.K."/>
            <person name="Schupfer F."/>
            <person name="Marin R."/>
            <person name="Claverol S."/>
            <person name="Kuo C.H."/>
            <person name="Lemaitre B."/>
            <person name="Beven L."/>
        </authorList>
    </citation>
    <scope>NUCLEOTIDE SEQUENCE [LARGE SCALE GENOMIC DNA]</scope>
    <source>
        <strain evidence="1 2">MSRO</strain>
    </source>
</reference>
<name>A0A2P6FDP5_9MOLU</name>
<proteinExistence type="predicted"/>
<dbReference type="AlphaFoldDB" id="A0A2P6FDP5"/>
<dbReference type="Proteomes" id="UP000031565">
    <property type="component" value="Unassembled WGS sequence"/>
</dbReference>
<evidence type="ECO:0000313" key="2">
    <source>
        <dbReference type="Proteomes" id="UP000031565"/>
    </source>
</evidence>
<comment type="caution">
    <text evidence="1">The sequence shown here is derived from an EMBL/GenBank/DDBJ whole genome shotgun (WGS) entry which is preliminary data.</text>
</comment>
<gene>
    <name evidence="1" type="ORF">SMSRO_SF014200</name>
</gene>
<dbReference type="STRING" id="2138.SMSRO_v1c13440"/>
<organism evidence="1 2">
    <name type="scientific">Spiroplasma poulsonii</name>
    <dbReference type="NCBI Taxonomy" id="2138"/>
    <lineage>
        <taxon>Bacteria</taxon>
        <taxon>Bacillati</taxon>
        <taxon>Mycoplasmatota</taxon>
        <taxon>Mollicutes</taxon>
        <taxon>Entomoplasmatales</taxon>
        <taxon>Spiroplasmataceae</taxon>
        <taxon>Spiroplasma</taxon>
    </lineage>
</organism>
<dbReference type="EMBL" id="JTLV02000001">
    <property type="protein sequence ID" value="PQM31581.1"/>
    <property type="molecule type" value="Genomic_DNA"/>
</dbReference>
<keyword evidence="2" id="KW-1185">Reference proteome</keyword>
<sequence length="439" mass="50800">MFLNRGAFFEDGGNNRKMWNIAQKIQSSIYNVMSVVEGVNKIANGYQSLYKNNNTSDKQIQTGRNNLSRNLKSAIGSSAGKILSKLKLVGKVLPIANIFSGIWELSKTFSFISLKTMEYKIDHNNSIYYVTPTFKLPIFDIELTSSQSKTRVTPLATSALNYMLPDGKDAKGQKLYEFNDQYYLSKDAVKADLIRQIYLHPERYVPNRKLMISIMAKDVPYWLPETISNANICGTTADDTNCINQVDYDSTLNEEKDQFINQIFTTYFKPRQQSFYLDGFGNYFSSKDEALASLAENVALANFDVLYRYQTRTGKEFFANSKTEIINFINNNEIIDNKQVINSDLITTSHYDTLSDYLGIKFELYILEYYGDHKYFMSHQQTWNYLWNHINYQILNFDATMNSFQFGEHAFFNENDFIAWINVNIIRVQGKKDDRKVVN</sequence>
<dbReference type="RefSeq" id="WP_174842684.1">
    <property type="nucleotide sequence ID" value="NZ_CM020866.1"/>
</dbReference>
<protein>
    <submittedName>
        <fullName evidence="1">Uncharacterized protein</fullName>
    </submittedName>
</protein>
<accession>A0A2P6FDP5</accession>